<sequence length="104" mass="11697">MPRYQFKCGSCKYECIGSIGVEQGIHSFKASMLCGECKEINNYTVSRKGGIDDKIENESICKSCGAYKHLKIWDGLTCPKCTNPIRAIGYDVDATKSSRFKWRV</sequence>
<gene>
    <name evidence="1" type="ORF">DCO16_09910</name>
</gene>
<proteinExistence type="predicted"/>
<dbReference type="Proteomes" id="UP000500806">
    <property type="component" value="Chromosome"/>
</dbReference>
<dbReference type="KEGG" id="pani:DCO16_09910"/>
<name>A0A6M9PM52_9BURK</name>
<organism evidence="1 2">
    <name type="scientific">Polynucleobacter antarcticus</name>
    <dbReference type="NCBI Taxonomy" id="1743162"/>
    <lineage>
        <taxon>Bacteria</taxon>
        <taxon>Pseudomonadati</taxon>
        <taxon>Pseudomonadota</taxon>
        <taxon>Betaproteobacteria</taxon>
        <taxon>Burkholderiales</taxon>
        <taxon>Burkholderiaceae</taxon>
        <taxon>Polynucleobacter</taxon>
    </lineage>
</organism>
<protein>
    <submittedName>
        <fullName evidence="1">Uncharacterized protein</fullName>
    </submittedName>
</protein>
<accession>A0A6M9PM52</accession>
<dbReference type="RefSeq" id="WP_173943491.1">
    <property type="nucleotide sequence ID" value="NZ_CP028941.1"/>
</dbReference>
<dbReference type="AlphaFoldDB" id="A0A6M9PM52"/>
<evidence type="ECO:0000313" key="1">
    <source>
        <dbReference type="EMBL" id="QKM63324.1"/>
    </source>
</evidence>
<reference evidence="1 2" key="1">
    <citation type="submission" date="2018-04" db="EMBL/GenBank/DDBJ databases">
        <title>Polynucleobacter sp. LimPoW16 genome.</title>
        <authorList>
            <person name="Hahn M.W."/>
        </authorList>
    </citation>
    <scope>NUCLEOTIDE SEQUENCE [LARGE SCALE GENOMIC DNA]</scope>
    <source>
        <strain evidence="1 2">LimPoW16</strain>
    </source>
</reference>
<keyword evidence="2" id="KW-1185">Reference proteome</keyword>
<dbReference type="EMBL" id="CP028941">
    <property type="protein sequence ID" value="QKM63324.1"/>
    <property type="molecule type" value="Genomic_DNA"/>
</dbReference>
<evidence type="ECO:0000313" key="2">
    <source>
        <dbReference type="Proteomes" id="UP000500806"/>
    </source>
</evidence>